<dbReference type="Proteomes" id="UP000027265">
    <property type="component" value="Unassembled WGS sequence"/>
</dbReference>
<protein>
    <recommendedName>
        <fullName evidence="3">F-box domain-containing protein</fullName>
    </recommendedName>
</protein>
<name>A0A067QM23_9AGAM</name>
<evidence type="ECO:0000313" key="2">
    <source>
        <dbReference type="Proteomes" id="UP000027265"/>
    </source>
</evidence>
<dbReference type="InParanoid" id="A0A067QM23"/>
<reference evidence="2" key="1">
    <citation type="journal article" date="2014" name="Proc. Natl. Acad. Sci. U.S.A.">
        <title>Extensive sampling of basidiomycete genomes demonstrates inadequacy of the white-rot/brown-rot paradigm for wood decay fungi.</title>
        <authorList>
            <person name="Riley R."/>
            <person name="Salamov A.A."/>
            <person name="Brown D.W."/>
            <person name="Nagy L.G."/>
            <person name="Floudas D."/>
            <person name="Held B.W."/>
            <person name="Levasseur A."/>
            <person name="Lombard V."/>
            <person name="Morin E."/>
            <person name="Otillar R."/>
            <person name="Lindquist E.A."/>
            <person name="Sun H."/>
            <person name="LaButti K.M."/>
            <person name="Schmutz J."/>
            <person name="Jabbour D."/>
            <person name="Luo H."/>
            <person name="Baker S.E."/>
            <person name="Pisabarro A.G."/>
            <person name="Walton J.D."/>
            <person name="Blanchette R.A."/>
            <person name="Henrissat B."/>
            <person name="Martin F."/>
            <person name="Cullen D."/>
            <person name="Hibbett D.S."/>
            <person name="Grigoriev I.V."/>
        </authorList>
    </citation>
    <scope>NUCLEOTIDE SEQUENCE [LARGE SCALE GENOMIC DNA]</scope>
    <source>
        <strain evidence="2">MUCL 33604</strain>
    </source>
</reference>
<sequence length="279" mass="31688">MCTTLSNLLPVELCAHIFEFATSPGDLYNICLASRTFACEAQRLLFRSVAIDTHNRRRSFAQSVIAHPSLGRWVHSLAIELVERDDDAHQAFLSLVNLRHLRVSGYTGHSAAFPSSQFLGCPYRLLSFHNYSFNLEGTVKFLLNQPDITNWTHQQSEFYANGEEGVKFSNDFLPNVNSMEVDAEVLAAFSSSRPVTSMKVRFWHLDEEEETRALRDIALFRDTLTTLSLQHWDSNPHVSLTNTVTMLTQGAPNLRRLCLAGFYRNDDWGSVSYRHLVVS</sequence>
<accession>A0A067QM23</accession>
<dbReference type="EMBL" id="KL197710">
    <property type="protein sequence ID" value="KDQ63691.1"/>
    <property type="molecule type" value="Genomic_DNA"/>
</dbReference>
<dbReference type="AlphaFoldDB" id="A0A067QM23"/>
<dbReference type="HOGENOM" id="CLU_062057_0_0_1"/>
<organism evidence="1 2">
    <name type="scientific">Jaapia argillacea MUCL 33604</name>
    <dbReference type="NCBI Taxonomy" id="933084"/>
    <lineage>
        <taxon>Eukaryota</taxon>
        <taxon>Fungi</taxon>
        <taxon>Dikarya</taxon>
        <taxon>Basidiomycota</taxon>
        <taxon>Agaricomycotina</taxon>
        <taxon>Agaricomycetes</taxon>
        <taxon>Agaricomycetidae</taxon>
        <taxon>Jaapiales</taxon>
        <taxon>Jaapiaceae</taxon>
        <taxon>Jaapia</taxon>
    </lineage>
</organism>
<evidence type="ECO:0008006" key="3">
    <source>
        <dbReference type="Google" id="ProtNLM"/>
    </source>
</evidence>
<proteinExistence type="predicted"/>
<evidence type="ECO:0000313" key="1">
    <source>
        <dbReference type="EMBL" id="KDQ63691.1"/>
    </source>
</evidence>
<gene>
    <name evidence="1" type="ORF">JAAARDRAFT_387589</name>
</gene>
<keyword evidence="2" id="KW-1185">Reference proteome</keyword>
<dbReference type="OrthoDB" id="3232239at2759"/>